<dbReference type="EMBL" id="FCOI02000006">
    <property type="protein sequence ID" value="SAK57315.1"/>
    <property type="molecule type" value="Genomic_DNA"/>
</dbReference>
<dbReference type="Proteomes" id="UP000054624">
    <property type="component" value="Unassembled WGS sequence"/>
</dbReference>
<dbReference type="OrthoDB" id="2373347at2"/>
<feature type="domain" description="Metallo-beta-lactamase" evidence="1">
    <location>
        <begin position="71"/>
        <end position="239"/>
    </location>
</feature>
<protein>
    <recommendedName>
        <fullName evidence="1">Metallo-beta-lactamase domain-containing protein</fullName>
    </recommendedName>
</protein>
<dbReference type="InterPro" id="IPR001279">
    <property type="entry name" value="Metallo-B-lactamas"/>
</dbReference>
<accession>A0A158AHW7</accession>
<sequence>MGQICEACGIQYPETDEWKRCLICDDVRQFVPPAGQKWTTLRVLGESHANAWRTLRDDLLEIRTEPTFAIGQRALLARTADGNVLWDCITLLDRATVAIIEALGGLKAIAISHPHYYSTMTECAREFNCPVWIHQADKQWVVSPSSAVQFWSGDKLSLTSDMTLLRLGGHFPGGAVLHWDTGAGTLLSGDILQVTPDRAHVSFMYSYPNYLPLSATKVRAMAALLEDFSYESVYGSFRHAEIVSNGKAAVEASVQRYIDLLADQFDTRY</sequence>
<evidence type="ECO:0000313" key="2">
    <source>
        <dbReference type="EMBL" id="SAK57315.1"/>
    </source>
</evidence>
<dbReference type="Gene3D" id="3.60.15.10">
    <property type="entry name" value="Ribonuclease Z/Hydroxyacylglutathione hydrolase-like"/>
    <property type="match status" value="1"/>
</dbReference>
<name>A0A158AHW7_9BURK</name>
<dbReference type="PANTHER" id="PTHR36839">
    <property type="entry name" value="METALLO-BETA-LACTAMASE FAMILY PROTEIN (AFU_ORTHOLOGUE AFUA_5G12770)"/>
    <property type="match status" value="1"/>
</dbReference>
<dbReference type="PANTHER" id="PTHR36839:SF1">
    <property type="entry name" value="METALLO-BETA-LACTAMASE FAMILY PROTEIN (AFU_ORTHOLOGUE AFUA_5G12770)"/>
    <property type="match status" value="1"/>
</dbReference>
<dbReference type="SUPFAM" id="SSF56281">
    <property type="entry name" value="Metallo-hydrolase/oxidoreductase"/>
    <property type="match status" value="1"/>
</dbReference>
<organism evidence="2 3">
    <name type="scientific">Caballeronia temeraria</name>
    <dbReference type="NCBI Taxonomy" id="1777137"/>
    <lineage>
        <taxon>Bacteria</taxon>
        <taxon>Pseudomonadati</taxon>
        <taxon>Pseudomonadota</taxon>
        <taxon>Betaproteobacteria</taxon>
        <taxon>Burkholderiales</taxon>
        <taxon>Burkholderiaceae</taxon>
        <taxon>Caballeronia</taxon>
    </lineage>
</organism>
<keyword evidence="3" id="KW-1185">Reference proteome</keyword>
<dbReference type="AlphaFoldDB" id="A0A158AHW7"/>
<evidence type="ECO:0000313" key="3">
    <source>
        <dbReference type="Proteomes" id="UP000054624"/>
    </source>
</evidence>
<dbReference type="InterPro" id="IPR036866">
    <property type="entry name" value="RibonucZ/Hydroxyglut_hydro"/>
</dbReference>
<evidence type="ECO:0000259" key="1">
    <source>
        <dbReference type="SMART" id="SM00849"/>
    </source>
</evidence>
<dbReference type="STRING" id="1777137.AWB76_02432"/>
<reference evidence="3" key="1">
    <citation type="submission" date="2016-01" db="EMBL/GenBank/DDBJ databases">
        <authorList>
            <person name="Peeters Charlotte."/>
        </authorList>
    </citation>
    <scope>NUCLEOTIDE SEQUENCE [LARGE SCALE GENOMIC DNA]</scope>
</reference>
<dbReference type="SMART" id="SM00849">
    <property type="entry name" value="Lactamase_B"/>
    <property type="match status" value="1"/>
</dbReference>
<proteinExistence type="predicted"/>
<dbReference type="RefSeq" id="WP_061160399.1">
    <property type="nucleotide sequence ID" value="NZ_FCOI02000006.1"/>
</dbReference>
<gene>
    <name evidence="2" type="ORF">AWB76_02432</name>
</gene>